<dbReference type="OrthoDB" id="3180855at2"/>
<dbReference type="InterPro" id="IPR006379">
    <property type="entry name" value="HAD-SF_hydro_IIB"/>
</dbReference>
<dbReference type="NCBIfam" id="TIGR01484">
    <property type="entry name" value="HAD-SF-IIB"/>
    <property type="match status" value="1"/>
</dbReference>
<dbReference type="NCBIfam" id="TIGR00099">
    <property type="entry name" value="Cof-subfamily"/>
    <property type="match status" value="1"/>
</dbReference>
<dbReference type="RefSeq" id="WP_146322539.1">
    <property type="nucleotide sequence ID" value="NZ_CP042305.1"/>
</dbReference>
<dbReference type="Proteomes" id="UP000320216">
    <property type="component" value="Chromosome"/>
</dbReference>
<dbReference type="GO" id="GO:0016791">
    <property type="term" value="F:phosphatase activity"/>
    <property type="evidence" value="ECO:0007669"/>
    <property type="project" value="UniProtKB-ARBA"/>
</dbReference>
<gene>
    <name evidence="1" type="ORF">FPZ11_18880</name>
</gene>
<organism evidence="1 2">
    <name type="scientific">Humibacter ginsenosidimutans</name>
    <dbReference type="NCBI Taxonomy" id="2599293"/>
    <lineage>
        <taxon>Bacteria</taxon>
        <taxon>Bacillati</taxon>
        <taxon>Actinomycetota</taxon>
        <taxon>Actinomycetes</taxon>
        <taxon>Micrococcales</taxon>
        <taxon>Microbacteriaceae</taxon>
        <taxon>Humibacter</taxon>
    </lineage>
</organism>
<dbReference type="SFLD" id="SFLDS00003">
    <property type="entry name" value="Haloacid_Dehalogenase"/>
    <property type="match status" value="1"/>
</dbReference>
<proteinExistence type="predicted"/>
<protein>
    <submittedName>
        <fullName evidence="1">HAD family hydrolase</fullName>
    </submittedName>
</protein>
<dbReference type="InterPro" id="IPR036412">
    <property type="entry name" value="HAD-like_sf"/>
</dbReference>
<sequence length="278" mass="30137">MTLPDLRLVAADMDGTLLDADGHVPDRLWPLLDVMRERGIAFVPASGRQYATLFHTFERDAEGMAFIAENGTYVVHDGREVSSSRIDASFVRAVLDALRGASENGVDLGVVLCGTRRAYIERDDEPFLVEVRKYYLEHAVVADLGDHLDDIIKVAVYDFGDAENEVAPALAAFRDTHQVVVSGAHWVDVMAAGVNKGTALRALQKSLGVTAEQTAAFGDYLNDVELLQAADLSYAMQNAHPEVKAVARFDAPSNADEGVITVLRHLLGVDDAFSAGRP</sequence>
<dbReference type="CDD" id="cd07518">
    <property type="entry name" value="HAD_YbiV-Like"/>
    <property type="match status" value="1"/>
</dbReference>
<dbReference type="EMBL" id="CP042305">
    <property type="protein sequence ID" value="QDZ16535.1"/>
    <property type="molecule type" value="Genomic_DNA"/>
</dbReference>
<name>A0A5B8MA62_9MICO</name>
<dbReference type="KEGG" id="huw:FPZ11_18880"/>
<dbReference type="Gene3D" id="3.40.50.1000">
    <property type="entry name" value="HAD superfamily/HAD-like"/>
    <property type="match status" value="1"/>
</dbReference>
<dbReference type="AlphaFoldDB" id="A0A5B8MA62"/>
<dbReference type="PANTHER" id="PTHR10000:SF53">
    <property type="entry name" value="5-AMINO-6-(5-PHOSPHO-D-RIBITYLAMINO)URACIL PHOSPHATASE YBJI-RELATED"/>
    <property type="match status" value="1"/>
</dbReference>
<dbReference type="GO" id="GO:0000287">
    <property type="term" value="F:magnesium ion binding"/>
    <property type="evidence" value="ECO:0007669"/>
    <property type="project" value="TreeGrafter"/>
</dbReference>
<dbReference type="PANTHER" id="PTHR10000">
    <property type="entry name" value="PHOSPHOSERINE PHOSPHATASE"/>
    <property type="match status" value="1"/>
</dbReference>
<reference evidence="1 2" key="1">
    <citation type="submission" date="2019-07" db="EMBL/GenBank/DDBJ databases">
        <title>Full genome sequence of Humibacter sp. WJ7-1.</title>
        <authorList>
            <person name="Im W.-T."/>
        </authorList>
    </citation>
    <scope>NUCLEOTIDE SEQUENCE [LARGE SCALE GENOMIC DNA]</scope>
    <source>
        <strain evidence="1 2">WJ7-1</strain>
    </source>
</reference>
<accession>A0A5B8MA62</accession>
<evidence type="ECO:0000313" key="1">
    <source>
        <dbReference type="EMBL" id="QDZ16535.1"/>
    </source>
</evidence>
<evidence type="ECO:0000313" key="2">
    <source>
        <dbReference type="Proteomes" id="UP000320216"/>
    </source>
</evidence>
<dbReference type="InterPro" id="IPR023214">
    <property type="entry name" value="HAD_sf"/>
</dbReference>
<dbReference type="Pfam" id="PF08282">
    <property type="entry name" value="Hydrolase_3"/>
    <property type="match status" value="1"/>
</dbReference>
<dbReference type="InterPro" id="IPR000150">
    <property type="entry name" value="Cof"/>
</dbReference>
<keyword evidence="2" id="KW-1185">Reference proteome</keyword>
<keyword evidence="1" id="KW-0378">Hydrolase</keyword>
<dbReference type="SFLD" id="SFLDG01140">
    <property type="entry name" value="C2.B:_Phosphomannomutase_and_P"/>
    <property type="match status" value="1"/>
</dbReference>
<dbReference type="GO" id="GO:0005829">
    <property type="term" value="C:cytosol"/>
    <property type="evidence" value="ECO:0007669"/>
    <property type="project" value="TreeGrafter"/>
</dbReference>
<dbReference type="SUPFAM" id="SSF56784">
    <property type="entry name" value="HAD-like"/>
    <property type="match status" value="1"/>
</dbReference>
<dbReference type="Gene3D" id="3.30.1240.10">
    <property type="match status" value="1"/>
</dbReference>